<dbReference type="GO" id="GO:1990281">
    <property type="term" value="C:efflux pump complex"/>
    <property type="evidence" value="ECO:0007669"/>
    <property type="project" value="TreeGrafter"/>
</dbReference>
<dbReference type="GO" id="GO:0015288">
    <property type="term" value="F:porin activity"/>
    <property type="evidence" value="ECO:0007669"/>
    <property type="project" value="TreeGrafter"/>
</dbReference>
<dbReference type="Gene3D" id="1.20.1600.10">
    <property type="entry name" value="Outer membrane efflux proteins (OEP)"/>
    <property type="match status" value="1"/>
</dbReference>
<name>A0A1J5S6C8_9ZZZZ</name>
<evidence type="ECO:0000313" key="8">
    <source>
        <dbReference type="EMBL" id="OIQ99772.1"/>
    </source>
</evidence>
<evidence type="ECO:0000256" key="2">
    <source>
        <dbReference type="ARBA" id="ARBA00022448"/>
    </source>
</evidence>
<dbReference type="PANTHER" id="PTHR30026">
    <property type="entry name" value="OUTER MEMBRANE PROTEIN TOLC"/>
    <property type="match status" value="1"/>
</dbReference>
<gene>
    <name evidence="8" type="primary">tolC_9</name>
    <name evidence="8" type="ORF">GALL_181690</name>
</gene>
<dbReference type="GO" id="GO:0015562">
    <property type="term" value="F:efflux transmembrane transporter activity"/>
    <property type="evidence" value="ECO:0007669"/>
    <property type="project" value="InterPro"/>
</dbReference>
<dbReference type="Pfam" id="PF02321">
    <property type="entry name" value="OEP"/>
    <property type="match status" value="2"/>
</dbReference>
<keyword evidence="5" id="KW-0472">Membrane</keyword>
<keyword evidence="4" id="KW-0812">Transmembrane</keyword>
<comment type="subcellular location">
    <subcellularLocation>
        <location evidence="1">Cell outer membrane</location>
    </subcellularLocation>
</comment>
<evidence type="ECO:0000256" key="4">
    <source>
        <dbReference type="ARBA" id="ARBA00022692"/>
    </source>
</evidence>
<dbReference type="AlphaFoldDB" id="A0A1J5S6C8"/>
<organism evidence="8">
    <name type="scientific">mine drainage metagenome</name>
    <dbReference type="NCBI Taxonomy" id="410659"/>
    <lineage>
        <taxon>unclassified sequences</taxon>
        <taxon>metagenomes</taxon>
        <taxon>ecological metagenomes</taxon>
    </lineage>
</organism>
<sequence>MKFSKIALSVALAMAASPMAGAADLLDFYHQAQSQDAVFASARATRQAGQEKLTQGRSQLLPSVNLNANSTYNNVNTTYTGAGAALFPFPSGDQRFNNHGYGVTLVQPLFREQNWASYSESELQVLQTEAQYKLAEQSLILRVAQTYFDVLIAQDTVQLAAAQKTAISEQLEQAKRNFEVGTATITDTHEAQARYDLIVAQEIAAQSDLEVKRRTLQQLINAVPQELAPLGKSFQMEQPQPANLDKWVEGARQHNYQIASAQAASEIAEKEVDRNRGGHLPTVDLVANYSKNSANGSIYGIGSDTTATTVGVQMNMPLFQGGAIQSKWREAEANRERARQDLENTRRTVELQTRQAYLGVVSGIAQVQALQQALKSSESLLDASKLGHDVGVRTNLDVLNAQQQLFSTRRDLYQAEYNYLVSQLNLKAAVGELSEEDLSKVNQALH</sequence>
<keyword evidence="7" id="KW-0175">Coiled coil</keyword>
<dbReference type="InterPro" id="IPR051906">
    <property type="entry name" value="TolC-like"/>
</dbReference>
<dbReference type="NCBIfam" id="TIGR01844">
    <property type="entry name" value="type_I_sec_TolC"/>
    <property type="match status" value="1"/>
</dbReference>
<protein>
    <submittedName>
        <fullName evidence="8">Outer membrane protein TolC</fullName>
    </submittedName>
</protein>
<evidence type="ECO:0000256" key="3">
    <source>
        <dbReference type="ARBA" id="ARBA00022452"/>
    </source>
</evidence>
<proteinExistence type="predicted"/>
<keyword evidence="6" id="KW-0998">Cell outer membrane</keyword>
<dbReference type="InterPro" id="IPR003423">
    <property type="entry name" value="OMP_efflux"/>
</dbReference>
<evidence type="ECO:0000256" key="5">
    <source>
        <dbReference type="ARBA" id="ARBA00023136"/>
    </source>
</evidence>
<keyword evidence="3" id="KW-1134">Transmembrane beta strand</keyword>
<dbReference type="InterPro" id="IPR010130">
    <property type="entry name" value="T1SS_OMP_TolC"/>
</dbReference>
<reference evidence="8" key="1">
    <citation type="submission" date="2016-10" db="EMBL/GenBank/DDBJ databases">
        <title>Sequence of Gallionella enrichment culture.</title>
        <authorList>
            <person name="Poehlein A."/>
            <person name="Muehling M."/>
            <person name="Daniel R."/>
        </authorList>
    </citation>
    <scope>NUCLEOTIDE SEQUENCE</scope>
</reference>
<accession>A0A1J5S6C8</accession>
<keyword evidence="2" id="KW-0813">Transport</keyword>
<dbReference type="EMBL" id="MLJW01000102">
    <property type="protein sequence ID" value="OIQ99772.1"/>
    <property type="molecule type" value="Genomic_DNA"/>
</dbReference>
<dbReference type="GO" id="GO:0009279">
    <property type="term" value="C:cell outer membrane"/>
    <property type="evidence" value="ECO:0007669"/>
    <property type="project" value="UniProtKB-SubCell"/>
</dbReference>
<evidence type="ECO:0000256" key="7">
    <source>
        <dbReference type="SAM" id="Coils"/>
    </source>
</evidence>
<dbReference type="SUPFAM" id="SSF56954">
    <property type="entry name" value="Outer membrane efflux proteins (OEP)"/>
    <property type="match status" value="1"/>
</dbReference>
<comment type="caution">
    <text evidence="8">The sequence shown here is derived from an EMBL/GenBank/DDBJ whole genome shotgun (WGS) entry which is preliminary data.</text>
</comment>
<evidence type="ECO:0000256" key="1">
    <source>
        <dbReference type="ARBA" id="ARBA00004442"/>
    </source>
</evidence>
<feature type="coiled-coil region" evidence="7">
    <location>
        <begin position="328"/>
        <end position="355"/>
    </location>
</feature>
<evidence type="ECO:0000256" key="6">
    <source>
        <dbReference type="ARBA" id="ARBA00023237"/>
    </source>
</evidence>
<dbReference type="PANTHER" id="PTHR30026:SF20">
    <property type="entry name" value="OUTER MEMBRANE PROTEIN TOLC"/>
    <property type="match status" value="1"/>
</dbReference>